<evidence type="ECO:0000313" key="3">
    <source>
        <dbReference type="Proteomes" id="UP000018644"/>
    </source>
</evidence>
<evidence type="ECO:0000313" key="2">
    <source>
        <dbReference type="EMBL" id="AHB31641.1"/>
    </source>
</evidence>
<accession>V5R8R8</accession>
<gene>
    <name evidence="2" type="ORF">ArV2_gp30</name>
</gene>
<keyword evidence="3" id="KW-1185">Reference proteome</keyword>
<feature type="compositionally biased region" description="Polar residues" evidence="1">
    <location>
        <begin position="26"/>
        <end position="41"/>
    </location>
</feature>
<feature type="region of interest" description="Disordered" evidence="1">
    <location>
        <begin position="1"/>
        <end position="43"/>
    </location>
</feature>
<protein>
    <submittedName>
        <fullName evidence="2">Uncharacterized protein</fullName>
    </submittedName>
</protein>
<proteinExistence type="predicted"/>
<dbReference type="EMBL" id="KF692088">
    <property type="protein sequence ID" value="AHB31641.1"/>
    <property type="molecule type" value="Genomic_DNA"/>
</dbReference>
<dbReference type="KEGG" id="vg:17776892"/>
<reference evidence="2 3" key="1">
    <citation type="journal article" date="2014" name="PLoS ONE">
        <title>Isolation and Characterization of vB_ArS-ArV2 - First Arthrobacter sp. Infecting Bacteriophage with Completely Sequenced Genome.</title>
        <authorList>
            <person name="Simoliunas E."/>
            <person name="Kaliniene L."/>
            <person name="Stasilo M."/>
            <person name="Truncaite L."/>
            <person name="Zajanckauskaite A."/>
            <person name="Staniulis J."/>
            <person name="Nainys J."/>
            <person name="Kaupinis A."/>
            <person name="Valius M."/>
            <person name="Meskys R."/>
        </authorList>
    </citation>
    <scope>NUCLEOTIDE SEQUENCE [LARGE SCALE GENOMIC DNA]</scope>
</reference>
<dbReference type="GeneID" id="17776892"/>
<evidence type="ECO:0000256" key="1">
    <source>
        <dbReference type="SAM" id="MobiDB-lite"/>
    </source>
</evidence>
<dbReference type="Proteomes" id="UP000018644">
    <property type="component" value="Segment"/>
</dbReference>
<sequence>MPVGENSHFVGAKRHGQGTDMETTEIRTGQAEQAGESSPPWTQVEELNWKADRVVLRDLKKRGEEPSIWLTTEYRELNTRREEARRG</sequence>
<organism evidence="2 3">
    <name type="scientific">Arthrobacter phage vB_ArS-ArV2</name>
    <dbReference type="NCBI Taxonomy" id="1414742"/>
    <lineage>
        <taxon>Viruses</taxon>
        <taxon>Duplodnaviria</taxon>
        <taxon>Heunggongvirae</taxon>
        <taxon>Uroviricota</taxon>
        <taxon>Caudoviricetes</taxon>
        <taxon>Arvduovirus</taxon>
        <taxon>Arvduovirus ArV2</taxon>
    </lineage>
</organism>
<name>V5R8R8_9CAUD</name>
<dbReference type="RefSeq" id="YP_008857901.1">
    <property type="nucleotide sequence ID" value="NC_022972.2"/>
</dbReference>